<feature type="transmembrane region" description="Helical" evidence="8">
    <location>
        <begin position="7"/>
        <end position="26"/>
    </location>
</feature>
<dbReference type="GO" id="GO:0016020">
    <property type="term" value="C:membrane"/>
    <property type="evidence" value="ECO:0007669"/>
    <property type="project" value="UniProtKB-UniRule"/>
</dbReference>
<evidence type="ECO:0000313" key="11">
    <source>
        <dbReference type="Proteomes" id="UP001519460"/>
    </source>
</evidence>
<name>A0ABD0L9Q4_9CAEN</name>
<feature type="transmembrane region" description="Helical" evidence="8">
    <location>
        <begin position="213"/>
        <end position="233"/>
    </location>
</feature>
<feature type="transmembrane region" description="Helical" evidence="8">
    <location>
        <begin position="144"/>
        <end position="166"/>
    </location>
</feature>
<proteinExistence type="inferred from homology"/>
<dbReference type="AlphaFoldDB" id="A0ABD0L9Q4"/>
<dbReference type="PROSITE" id="PS51751">
    <property type="entry name" value="EXPERA"/>
    <property type="match status" value="2"/>
</dbReference>
<evidence type="ECO:0000256" key="3">
    <source>
        <dbReference type="ARBA" id="ARBA00022737"/>
    </source>
</evidence>
<feature type="transmembrane region" description="Helical" evidence="8">
    <location>
        <begin position="172"/>
        <end position="192"/>
    </location>
</feature>
<organism evidence="10 11">
    <name type="scientific">Batillaria attramentaria</name>
    <dbReference type="NCBI Taxonomy" id="370345"/>
    <lineage>
        <taxon>Eukaryota</taxon>
        <taxon>Metazoa</taxon>
        <taxon>Spiralia</taxon>
        <taxon>Lophotrochozoa</taxon>
        <taxon>Mollusca</taxon>
        <taxon>Gastropoda</taxon>
        <taxon>Caenogastropoda</taxon>
        <taxon>Sorbeoconcha</taxon>
        <taxon>Cerithioidea</taxon>
        <taxon>Batillariidae</taxon>
        <taxon>Batillaria</taxon>
    </lineage>
</organism>
<dbReference type="Pfam" id="PF26083">
    <property type="entry name" value="TM_Tm6sf2"/>
    <property type="match status" value="1"/>
</dbReference>
<evidence type="ECO:0000313" key="10">
    <source>
        <dbReference type="EMBL" id="KAK7496050.1"/>
    </source>
</evidence>
<dbReference type="CDD" id="cd21106">
    <property type="entry name" value="TM6SF1-like"/>
    <property type="match status" value="1"/>
</dbReference>
<feature type="transmembrane region" description="Helical" evidence="8">
    <location>
        <begin position="38"/>
        <end position="58"/>
    </location>
</feature>
<gene>
    <name evidence="10" type="ORF">BaRGS_00012751</name>
</gene>
<dbReference type="InterPro" id="IPR059044">
    <property type="entry name" value="TM_Tm6sf1/2"/>
</dbReference>
<comment type="similarity">
    <text evidence="6">Belongs to the TM6SF family.</text>
</comment>
<evidence type="ECO:0000256" key="7">
    <source>
        <dbReference type="PROSITE-ProRule" id="PRU01087"/>
    </source>
</evidence>
<keyword evidence="2 7" id="KW-0812">Transmembrane</keyword>
<feature type="transmembrane region" description="Helical" evidence="8">
    <location>
        <begin position="266"/>
        <end position="285"/>
    </location>
</feature>
<evidence type="ECO:0000256" key="5">
    <source>
        <dbReference type="ARBA" id="ARBA00023136"/>
    </source>
</evidence>
<keyword evidence="3" id="KW-0677">Repeat</keyword>
<feature type="domain" description="EXPERA" evidence="9">
    <location>
        <begin position="213"/>
        <end position="349"/>
    </location>
</feature>
<keyword evidence="11" id="KW-1185">Reference proteome</keyword>
<dbReference type="PANTHER" id="PTHR14568">
    <property type="entry name" value="TRANSMEMBRANE SUPERFAMILY 6 MEMBER 1/2"/>
    <property type="match status" value="1"/>
</dbReference>
<keyword evidence="5 7" id="KW-0472">Membrane</keyword>
<evidence type="ECO:0000256" key="2">
    <source>
        <dbReference type="ARBA" id="ARBA00022692"/>
    </source>
</evidence>
<accession>A0ABD0L9Q4</accession>
<keyword evidence="4 7" id="KW-1133">Transmembrane helix</keyword>
<feature type="transmembrane region" description="Helical" evidence="8">
    <location>
        <begin position="327"/>
        <end position="348"/>
    </location>
</feature>
<dbReference type="EMBL" id="JACVVK020000070">
    <property type="protein sequence ID" value="KAK7496050.1"/>
    <property type="molecule type" value="Genomic_DNA"/>
</dbReference>
<feature type="domain" description="EXPERA" evidence="9">
    <location>
        <begin position="65"/>
        <end position="188"/>
    </location>
</feature>
<evidence type="ECO:0000256" key="4">
    <source>
        <dbReference type="ARBA" id="ARBA00022989"/>
    </source>
</evidence>
<dbReference type="InterPro" id="IPR047195">
    <property type="entry name" value="TM6SF1-like"/>
</dbReference>
<reference evidence="10 11" key="1">
    <citation type="journal article" date="2023" name="Sci. Data">
        <title>Genome assembly of the Korean intertidal mud-creeper Batillaria attramentaria.</title>
        <authorList>
            <person name="Patra A.K."/>
            <person name="Ho P.T."/>
            <person name="Jun S."/>
            <person name="Lee S.J."/>
            <person name="Kim Y."/>
            <person name="Won Y.J."/>
        </authorList>
    </citation>
    <scope>NUCLEOTIDE SEQUENCE [LARGE SCALE GENOMIC DNA]</scope>
    <source>
        <strain evidence="10">Wonlab-2016</strain>
    </source>
</reference>
<dbReference type="GO" id="GO:0012505">
    <property type="term" value="C:endomembrane system"/>
    <property type="evidence" value="ECO:0007669"/>
    <property type="project" value="UniProtKB-SubCell"/>
</dbReference>
<dbReference type="InterPro" id="IPR033118">
    <property type="entry name" value="EXPERA"/>
</dbReference>
<feature type="transmembrane region" description="Helical" evidence="8">
    <location>
        <begin position="67"/>
        <end position="87"/>
    </location>
</feature>
<dbReference type="PANTHER" id="PTHR14568:SF8">
    <property type="entry name" value="EXPERA DOMAIN-CONTAINING PROTEIN"/>
    <property type="match status" value="1"/>
</dbReference>
<evidence type="ECO:0000256" key="6">
    <source>
        <dbReference type="ARBA" id="ARBA00034760"/>
    </source>
</evidence>
<comment type="subcellular location">
    <subcellularLocation>
        <location evidence="1">Endomembrane system</location>
        <topology evidence="1">Multi-pass membrane protein</topology>
    </subcellularLocation>
</comment>
<protein>
    <recommendedName>
        <fullName evidence="9">EXPERA domain-containing protein</fullName>
    </recommendedName>
</protein>
<evidence type="ECO:0000256" key="1">
    <source>
        <dbReference type="ARBA" id="ARBA00004127"/>
    </source>
</evidence>
<comment type="caution">
    <text evidence="10">The sequence shown here is derived from an EMBL/GenBank/DDBJ whole genome shotgun (WGS) entry which is preliminary data.</text>
</comment>
<evidence type="ECO:0000259" key="9">
    <source>
        <dbReference type="PROSITE" id="PS51751"/>
    </source>
</evidence>
<feature type="transmembrane region" description="Helical" evidence="8">
    <location>
        <begin position="118"/>
        <end position="137"/>
    </location>
</feature>
<dbReference type="Proteomes" id="UP001519460">
    <property type="component" value="Unassembled WGS sequence"/>
</dbReference>
<evidence type="ECO:0000256" key="8">
    <source>
        <dbReference type="SAM" id="Phobius"/>
    </source>
</evidence>
<sequence>MGRAVDFVVLGVVLATSFSSLPIAYLLNKTNLAKDSRIVFAAGALCLAAAILAPAYVLRRRYRNVDFIIYVFAMFCWSAILDLFVGLELDGFVKFFIPFDYLEGEPYLNTTHGTMMCYWDGTAHFVLQLSGIVLFCMQESYREVGLYWSGSFINSMLVLISGALLGKGPVKGATFLNVPYFCFPVISAFKLIRDRPLQARSYMRIPPITRRPVDLLFLVYFILASILAIFRGFTVLGANISCMKQYLEMFEPYLNDPSSFPKAQMLVYQFYFLFYYLCAIHGLLYPGQLFMSDWSIIHAGASAQSQFVHIASSLHRRTPKALRAPRAGVPGAAFWGINLALLIVPHLFALRCWRDPENCGRTYTTDIARPVTQPATRQSVYRTPSKRD</sequence>